<reference evidence="3 4" key="1">
    <citation type="journal article" date="2022" name="Nat. Plants">
        <title>Genomes of leafy and leafless Platanthera orchids illuminate the evolution of mycoheterotrophy.</title>
        <authorList>
            <person name="Li M.H."/>
            <person name="Liu K.W."/>
            <person name="Li Z."/>
            <person name="Lu H.C."/>
            <person name="Ye Q.L."/>
            <person name="Zhang D."/>
            <person name="Wang J.Y."/>
            <person name="Li Y.F."/>
            <person name="Zhong Z.M."/>
            <person name="Liu X."/>
            <person name="Yu X."/>
            <person name="Liu D.K."/>
            <person name="Tu X.D."/>
            <person name="Liu B."/>
            <person name="Hao Y."/>
            <person name="Liao X.Y."/>
            <person name="Jiang Y.T."/>
            <person name="Sun W.H."/>
            <person name="Chen J."/>
            <person name="Chen Y.Q."/>
            <person name="Ai Y."/>
            <person name="Zhai J.W."/>
            <person name="Wu S.S."/>
            <person name="Zhou Z."/>
            <person name="Hsiao Y.Y."/>
            <person name="Wu W.L."/>
            <person name="Chen Y.Y."/>
            <person name="Lin Y.F."/>
            <person name="Hsu J.L."/>
            <person name="Li C.Y."/>
            <person name="Wang Z.W."/>
            <person name="Zhao X."/>
            <person name="Zhong W.Y."/>
            <person name="Ma X.K."/>
            <person name="Ma L."/>
            <person name="Huang J."/>
            <person name="Chen G.Z."/>
            <person name="Huang M.Z."/>
            <person name="Huang L."/>
            <person name="Peng D.H."/>
            <person name="Luo Y.B."/>
            <person name="Zou S.Q."/>
            <person name="Chen S.P."/>
            <person name="Lan S."/>
            <person name="Tsai W.C."/>
            <person name="Van de Peer Y."/>
            <person name="Liu Z.J."/>
        </authorList>
    </citation>
    <scope>NUCLEOTIDE SEQUENCE [LARGE SCALE GENOMIC DNA]</scope>
    <source>
        <strain evidence="3">Lor287</strain>
    </source>
</reference>
<dbReference type="SMART" id="SM00257">
    <property type="entry name" value="LysM"/>
    <property type="match status" value="1"/>
</dbReference>
<evidence type="ECO:0000313" key="3">
    <source>
        <dbReference type="EMBL" id="KAK8937182.1"/>
    </source>
</evidence>
<dbReference type="InterPro" id="IPR036779">
    <property type="entry name" value="LysM_dom_sf"/>
</dbReference>
<dbReference type="Pfam" id="PF01476">
    <property type="entry name" value="LysM"/>
    <property type="match status" value="1"/>
</dbReference>
<dbReference type="SUPFAM" id="SSF54106">
    <property type="entry name" value="LysM domain"/>
    <property type="match status" value="1"/>
</dbReference>
<comment type="caution">
    <text evidence="3">The sequence shown here is derived from an EMBL/GenBank/DDBJ whole genome shotgun (WGS) entry which is preliminary data.</text>
</comment>
<protein>
    <submittedName>
        <fullName evidence="3">F-box protein</fullName>
    </submittedName>
</protein>
<dbReference type="Pfam" id="PF12937">
    <property type="entry name" value="F-box-like"/>
    <property type="match status" value="1"/>
</dbReference>
<feature type="compositionally biased region" description="Basic and acidic residues" evidence="1">
    <location>
        <begin position="278"/>
        <end position="287"/>
    </location>
</feature>
<proteinExistence type="predicted"/>
<dbReference type="SUPFAM" id="SSF81383">
    <property type="entry name" value="F-box domain"/>
    <property type="match status" value="1"/>
</dbReference>
<sequence>MGCCGEDGEDVLLRSLLHDLNPNNPNNPNSGARAVLSPMNSNFSALGTRDLLRSILELLRPSDLARAACVCRVWREVASDREVRERAFREPWKVRKLLGSPSSAGFWRYPGLNRFAISHRLLRGDTVTALALKYSVQVMDIKRLNNMISDHGIYSRERLLIPISNPRLLRDSICYIELDGHAKREVAVLYLEGRPRGSGGSAPFPSGFITEWSRRKIVDSMKRSMHVDNETASYYLSIANDDPREAFLQFSEDLIYESRVRDERNEDGEAVTHGGIVRSDDNNDRVGSDSLLRAGRS</sequence>
<dbReference type="AlphaFoldDB" id="A0AAP0G529"/>
<dbReference type="Proteomes" id="UP001418222">
    <property type="component" value="Unassembled WGS sequence"/>
</dbReference>
<gene>
    <name evidence="3" type="ORF">KSP39_PZI012233</name>
</gene>
<evidence type="ECO:0000313" key="4">
    <source>
        <dbReference type="Proteomes" id="UP001418222"/>
    </source>
</evidence>
<dbReference type="InterPro" id="IPR018392">
    <property type="entry name" value="LysM"/>
</dbReference>
<dbReference type="CDD" id="cd00118">
    <property type="entry name" value="LysM"/>
    <property type="match status" value="1"/>
</dbReference>
<dbReference type="InterPro" id="IPR045030">
    <property type="entry name" value="LYSM1-4"/>
</dbReference>
<dbReference type="PROSITE" id="PS51782">
    <property type="entry name" value="LYSM"/>
    <property type="match status" value="1"/>
</dbReference>
<evidence type="ECO:0000256" key="1">
    <source>
        <dbReference type="SAM" id="MobiDB-lite"/>
    </source>
</evidence>
<name>A0AAP0G529_9ASPA</name>
<dbReference type="EMBL" id="JBBWWQ010000010">
    <property type="protein sequence ID" value="KAK8937182.1"/>
    <property type="molecule type" value="Genomic_DNA"/>
</dbReference>
<accession>A0AAP0G529</accession>
<keyword evidence="4" id="KW-1185">Reference proteome</keyword>
<organism evidence="3 4">
    <name type="scientific">Platanthera zijinensis</name>
    <dbReference type="NCBI Taxonomy" id="2320716"/>
    <lineage>
        <taxon>Eukaryota</taxon>
        <taxon>Viridiplantae</taxon>
        <taxon>Streptophyta</taxon>
        <taxon>Embryophyta</taxon>
        <taxon>Tracheophyta</taxon>
        <taxon>Spermatophyta</taxon>
        <taxon>Magnoliopsida</taxon>
        <taxon>Liliopsida</taxon>
        <taxon>Asparagales</taxon>
        <taxon>Orchidaceae</taxon>
        <taxon>Orchidoideae</taxon>
        <taxon>Orchideae</taxon>
        <taxon>Orchidinae</taxon>
        <taxon>Platanthera</taxon>
    </lineage>
</organism>
<dbReference type="PANTHER" id="PTHR20932:SF8">
    <property type="entry name" value="LD22649P"/>
    <property type="match status" value="1"/>
</dbReference>
<dbReference type="PANTHER" id="PTHR20932">
    <property type="entry name" value="LYSM AND PUTATIVE PEPTIDOGLYCAN-BINDING DOMAIN-CONTAINING PROTEIN"/>
    <property type="match status" value="1"/>
</dbReference>
<dbReference type="InterPro" id="IPR036047">
    <property type="entry name" value="F-box-like_dom_sf"/>
</dbReference>
<dbReference type="Gene3D" id="3.10.350.10">
    <property type="entry name" value="LysM domain"/>
    <property type="match status" value="1"/>
</dbReference>
<feature type="region of interest" description="Disordered" evidence="1">
    <location>
        <begin position="261"/>
        <end position="297"/>
    </location>
</feature>
<evidence type="ECO:0000259" key="2">
    <source>
        <dbReference type="PROSITE" id="PS51782"/>
    </source>
</evidence>
<dbReference type="Gene3D" id="1.20.1280.50">
    <property type="match status" value="1"/>
</dbReference>
<dbReference type="InterPro" id="IPR001810">
    <property type="entry name" value="F-box_dom"/>
</dbReference>
<feature type="domain" description="LysM" evidence="2">
    <location>
        <begin position="117"/>
        <end position="161"/>
    </location>
</feature>